<dbReference type="SUPFAM" id="SSF54786">
    <property type="entry name" value="YcfA/nrd intein domain"/>
    <property type="match status" value="1"/>
</dbReference>
<accession>A0A1R4H5I8</accession>
<dbReference type="InterPro" id="IPR038570">
    <property type="entry name" value="HicA_sf"/>
</dbReference>
<keyword evidence="2" id="KW-1185">Reference proteome</keyword>
<dbReference type="Proteomes" id="UP000195442">
    <property type="component" value="Unassembled WGS sequence"/>
</dbReference>
<dbReference type="EMBL" id="FUKJ01000138">
    <property type="protein sequence ID" value="SJM91437.1"/>
    <property type="molecule type" value="Genomic_DNA"/>
</dbReference>
<protein>
    <submittedName>
        <fullName evidence="1">YcfA family protein</fullName>
    </submittedName>
</protein>
<organism evidence="1 2">
    <name type="scientific">Crenothrix polyspora</name>
    <dbReference type="NCBI Taxonomy" id="360316"/>
    <lineage>
        <taxon>Bacteria</taxon>
        <taxon>Pseudomonadati</taxon>
        <taxon>Pseudomonadota</taxon>
        <taxon>Gammaproteobacteria</taxon>
        <taxon>Methylococcales</taxon>
        <taxon>Crenotrichaceae</taxon>
        <taxon>Crenothrix</taxon>
    </lineage>
</organism>
<dbReference type="AlphaFoldDB" id="A0A1R4H5I8"/>
<dbReference type="Gene3D" id="3.30.920.30">
    <property type="entry name" value="Hypothetical protein"/>
    <property type="match status" value="1"/>
</dbReference>
<proteinExistence type="predicted"/>
<evidence type="ECO:0000313" key="1">
    <source>
        <dbReference type="EMBL" id="SJM91437.1"/>
    </source>
</evidence>
<sequence>MVLMKRLELLQYLMRNGAVILREASRHTIVECRGLKTQVPRHREIVDELARKICKDLGLPFVR</sequence>
<reference evidence="2" key="1">
    <citation type="submission" date="2017-02" db="EMBL/GenBank/DDBJ databases">
        <authorList>
            <person name="Daims H."/>
        </authorList>
    </citation>
    <scope>NUCLEOTIDE SEQUENCE [LARGE SCALE GENOMIC DNA]</scope>
</reference>
<name>A0A1R4H5I8_9GAMM</name>
<gene>
    <name evidence="1" type="ORF">CRENPOLYSF2_2220015</name>
</gene>
<evidence type="ECO:0000313" key="2">
    <source>
        <dbReference type="Proteomes" id="UP000195442"/>
    </source>
</evidence>